<feature type="compositionally biased region" description="Basic and acidic residues" evidence="1">
    <location>
        <begin position="40"/>
        <end position="57"/>
    </location>
</feature>
<sequence length="132" mass="14493">MSPLRCEREANQNSRLGMIHRMQFTFSVDQPAPPTVSSIDVKKPDLKPSAKFKDNALKRGRPATHSTANHDDTPTNISDKDRPLTQRGSARRPTQGQDATLVGDDAASVPPRTSSVTGTWRTLGDGNTRGWR</sequence>
<reference evidence="2 3" key="1">
    <citation type="journal article" date="2021" name="Environ. Microbiol.">
        <title>Gene family expansions and transcriptome signatures uncover fungal adaptations to wood decay.</title>
        <authorList>
            <person name="Hage H."/>
            <person name="Miyauchi S."/>
            <person name="Viragh M."/>
            <person name="Drula E."/>
            <person name="Min B."/>
            <person name="Chaduli D."/>
            <person name="Navarro D."/>
            <person name="Favel A."/>
            <person name="Norest M."/>
            <person name="Lesage-Meessen L."/>
            <person name="Balint B."/>
            <person name="Merenyi Z."/>
            <person name="de Eugenio L."/>
            <person name="Morin E."/>
            <person name="Martinez A.T."/>
            <person name="Baldrian P."/>
            <person name="Stursova M."/>
            <person name="Martinez M.J."/>
            <person name="Novotny C."/>
            <person name="Magnuson J.K."/>
            <person name="Spatafora J.W."/>
            <person name="Maurice S."/>
            <person name="Pangilinan J."/>
            <person name="Andreopoulos W."/>
            <person name="LaButti K."/>
            <person name="Hundley H."/>
            <person name="Na H."/>
            <person name="Kuo A."/>
            <person name="Barry K."/>
            <person name="Lipzen A."/>
            <person name="Henrissat B."/>
            <person name="Riley R."/>
            <person name="Ahrendt S."/>
            <person name="Nagy L.G."/>
            <person name="Grigoriev I.V."/>
            <person name="Martin F."/>
            <person name="Rosso M.N."/>
        </authorList>
    </citation>
    <scope>NUCLEOTIDE SEQUENCE [LARGE SCALE GENOMIC DNA]</scope>
    <source>
        <strain evidence="2 3">CIRM-BRFM 1785</strain>
    </source>
</reference>
<evidence type="ECO:0000256" key="1">
    <source>
        <dbReference type="SAM" id="MobiDB-lite"/>
    </source>
</evidence>
<organism evidence="2 3">
    <name type="scientific">Rhodofomes roseus</name>
    <dbReference type="NCBI Taxonomy" id="34475"/>
    <lineage>
        <taxon>Eukaryota</taxon>
        <taxon>Fungi</taxon>
        <taxon>Dikarya</taxon>
        <taxon>Basidiomycota</taxon>
        <taxon>Agaricomycotina</taxon>
        <taxon>Agaricomycetes</taxon>
        <taxon>Polyporales</taxon>
        <taxon>Rhodofomes</taxon>
    </lineage>
</organism>
<dbReference type="RefSeq" id="XP_047774600.1">
    <property type="nucleotide sequence ID" value="XM_047928501.1"/>
</dbReference>
<dbReference type="Proteomes" id="UP000814176">
    <property type="component" value="Unassembled WGS sequence"/>
</dbReference>
<dbReference type="EMBL" id="JADCUA010000026">
    <property type="protein sequence ID" value="KAH9831473.1"/>
    <property type="molecule type" value="Genomic_DNA"/>
</dbReference>
<feature type="compositionally biased region" description="Polar residues" evidence="1">
    <location>
        <begin position="86"/>
        <end position="98"/>
    </location>
</feature>
<evidence type="ECO:0000313" key="3">
    <source>
        <dbReference type="Proteomes" id="UP000814176"/>
    </source>
</evidence>
<protein>
    <submittedName>
        <fullName evidence="2">Uncharacterized protein</fullName>
    </submittedName>
</protein>
<comment type="caution">
    <text evidence="2">The sequence shown here is derived from an EMBL/GenBank/DDBJ whole genome shotgun (WGS) entry which is preliminary data.</text>
</comment>
<proteinExistence type="predicted"/>
<feature type="compositionally biased region" description="Basic and acidic residues" evidence="1">
    <location>
        <begin position="68"/>
        <end position="84"/>
    </location>
</feature>
<feature type="compositionally biased region" description="Polar residues" evidence="1">
    <location>
        <begin position="111"/>
        <end position="120"/>
    </location>
</feature>
<keyword evidence="3" id="KW-1185">Reference proteome</keyword>
<gene>
    <name evidence="2" type="ORF">C8Q71DRAFT_882461</name>
</gene>
<accession>A0ABQ8K3P8</accession>
<dbReference type="GeneID" id="72009233"/>
<evidence type="ECO:0000313" key="2">
    <source>
        <dbReference type="EMBL" id="KAH9831473.1"/>
    </source>
</evidence>
<name>A0ABQ8K3P8_9APHY</name>
<feature type="region of interest" description="Disordered" evidence="1">
    <location>
        <begin position="28"/>
        <end position="132"/>
    </location>
</feature>